<evidence type="ECO:0000256" key="3">
    <source>
        <dbReference type="ARBA" id="ARBA00024018"/>
    </source>
</evidence>
<sequence length="428" mass="47252">MDSNGSVPSGDIRKSVHHEEEIVVVGGGIGGLACALALHRVGIKAVVLEQSDALRAGGSALALWNNAFNVLEVLGLSEQFRTMFTNLLAWEIMNSQGKTLAKLEFAECEGGPHDLRAVERSVVLEALARELPEGTIRFNSRVSGIKKTESKTGITTVELQDGSTYSAKVVIGFDGINSCVASWMGLQKAQSVGQVGIRGMAIFPEGHKFEEKAQLFLGKGCRTAYLPTSRTKVFWFFVWNDSSQGWQKTSEEQIKEESLQQVLKSFPSTPLPSIISNTPLERISKSTLRHRLNTDPESLVNGTITVAGDAAHPTTPNMGQGGCMALEDALILTQKLYDALRSPNIEELETLKATPEHERIHRALVEFQHERHERTNFITTRSYRIGRMLQTGWTVIDFIRDRFVIPLILNKNTFLAHTLFDVGKLPGQ</sequence>
<evidence type="ECO:0000259" key="4">
    <source>
        <dbReference type="Pfam" id="PF01494"/>
    </source>
</evidence>
<accession>A0A8T0IVV0</accession>
<dbReference type="Proteomes" id="UP000822688">
    <property type="component" value="Chromosome 2"/>
</dbReference>
<gene>
    <name evidence="5" type="ORF">KC19_2G151600</name>
</gene>
<dbReference type="InterPro" id="IPR036188">
    <property type="entry name" value="FAD/NAD-bd_sf"/>
</dbReference>
<evidence type="ECO:0000313" key="5">
    <source>
        <dbReference type="EMBL" id="KAG0587252.1"/>
    </source>
</evidence>
<evidence type="ECO:0000313" key="6">
    <source>
        <dbReference type="Proteomes" id="UP000822688"/>
    </source>
</evidence>
<keyword evidence="6" id="KW-1185">Reference proteome</keyword>
<dbReference type="PANTHER" id="PTHR45934">
    <property type="entry name" value="FAD/NAD(P)-BINDING OXIDOREDUCTASE FAMILY PROTEIN"/>
    <property type="match status" value="1"/>
</dbReference>
<dbReference type="InterPro" id="IPR044560">
    <property type="entry name" value="MOase"/>
</dbReference>
<reference evidence="5" key="1">
    <citation type="submission" date="2020-06" db="EMBL/GenBank/DDBJ databases">
        <title>WGS assembly of Ceratodon purpureus strain R40.</title>
        <authorList>
            <person name="Carey S.B."/>
            <person name="Jenkins J."/>
            <person name="Shu S."/>
            <person name="Lovell J.T."/>
            <person name="Sreedasyam A."/>
            <person name="Maumus F."/>
            <person name="Tiley G.P."/>
            <person name="Fernandez-Pozo N."/>
            <person name="Barry K."/>
            <person name="Chen C."/>
            <person name="Wang M."/>
            <person name="Lipzen A."/>
            <person name="Daum C."/>
            <person name="Saski C.A."/>
            <person name="Payton A.C."/>
            <person name="Mcbreen J.C."/>
            <person name="Conrad R.E."/>
            <person name="Kollar L.M."/>
            <person name="Olsson S."/>
            <person name="Huttunen S."/>
            <person name="Landis J.B."/>
            <person name="Wickett N.J."/>
            <person name="Johnson M.G."/>
            <person name="Rensing S.A."/>
            <person name="Grimwood J."/>
            <person name="Schmutz J."/>
            <person name="Mcdaniel S.F."/>
        </authorList>
    </citation>
    <scope>NUCLEOTIDE SEQUENCE</scope>
    <source>
        <strain evidence="5">R40</strain>
    </source>
</reference>
<dbReference type="InterPro" id="IPR002938">
    <property type="entry name" value="FAD-bd"/>
</dbReference>
<feature type="domain" description="FAD-binding" evidence="4">
    <location>
        <begin position="21"/>
        <end position="342"/>
    </location>
</feature>
<organism evidence="5 6">
    <name type="scientific">Ceratodon purpureus</name>
    <name type="common">Fire moss</name>
    <name type="synonym">Dicranum purpureum</name>
    <dbReference type="NCBI Taxonomy" id="3225"/>
    <lineage>
        <taxon>Eukaryota</taxon>
        <taxon>Viridiplantae</taxon>
        <taxon>Streptophyta</taxon>
        <taxon>Embryophyta</taxon>
        <taxon>Bryophyta</taxon>
        <taxon>Bryophytina</taxon>
        <taxon>Bryopsida</taxon>
        <taxon>Dicranidae</taxon>
        <taxon>Pseudoditrichales</taxon>
        <taxon>Ditrichaceae</taxon>
        <taxon>Ceratodon</taxon>
    </lineage>
</organism>
<dbReference type="SUPFAM" id="SSF51905">
    <property type="entry name" value="FAD/NAD(P)-binding domain"/>
    <property type="match status" value="1"/>
</dbReference>
<comment type="caution">
    <text evidence="5">The sequence shown here is derived from an EMBL/GenBank/DDBJ whole genome shotgun (WGS) entry which is preliminary data.</text>
</comment>
<dbReference type="AlphaFoldDB" id="A0A8T0IVV0"/>
<keyword evidence="2" id="KW-0503">Monooxygenase</keyword>
<dbReference type="Pfam" id="PF01494">
    <property type="entry name" value="FAD_binding_3"/>
    <property type="match status" value="1"/>
</dbReference>
<keyword evidence="1" id="KW-0560">Oxidoreductase</keyword>
<dbReference type="EMBL" id="CM026422">
    <property type="protein sequence ID" value="KAG0587252.1"/>
    <property type="molecule type" value="Genomic_DNA"/>
</dbReference>
<evidence type="ECO:0000256" key="1">
    <source>
        <dbReference type="ARBA" id="ARBA00023002"/>
    </source>
</evidence>
<dbReference type="Gene3D" id="3.50.50.60">
    <property type="entry name" value="FAD/NAD(P)-binding domain"/>
    <property type="match status" value="1"/>
</dbReference>
<dbReference type="GO" id="GO:0004497">
    <property type="term" value="F:monooxygenase activity"/>
    <property type="evidence" value="ECO:0007669"/>
    <property type="project" value="UniProtKB-KW"/>
</dbReference>
<dbReference type="PRINTS" id="PR00420">
    <property type="entry name" value="RNGMNOXGNASE"/>
</dbReference>
<evidence type="ECO:0000256" key="2">
    <source>
        <dbReference type="ARBA" id="ARBA00023033"/>
    </source>
</evidence>
<name>A0A8T0IVV0_CERPU</name>
<comment type="similarity">
    <text evidence="3">Belongs to the 3-hydroxybenzoate 6-hydroxylase family.</text>
</comment>
<proteinExistence type="inferred from homology"/>
<protein>
    <recommendedName>
        <fullName evidence="4">FAD-binding domain-containing protein</fullName>
    </recommendedName>
</protein>
<dbReference type="PANTHER" id="PTHR45934:SF9">
    <property type="entry name" value="FAD_NAD(P)-BINDING OXIDOREDUCTASE FAMILY PROTEIN"/>
    <property type="match status" value="1"/>
</dbReference>
<dbReference type="GO" id="GO:0071949">
    <property type="term" value="F:FAD binding"/>
    <property type="evidence" value="ECO:0007669"/>
    <property type="project" value="InterPro"/>
</dbReference>